<dbReference type="InterPro" id="IPR013083">
    <property type="entry name" value="Znf_RING/FYVE/PHD"/>
</dbReference>
<gene>
    <name evidence="7" type="ORF">OBRU01_06729</name>
</gene>
<dbReference type="Pfam" id="PF00560">
    <property type="entry name" value="LRR_1"/>
    <property type="match status" value="1"/>
</dbReference>
<evidence type="ECO:0000256" key="3">
    <source>
        <dbReference type="ARBA" id="ARBA00022771"/>
    </source>
</evidence>
<dbReference type="InterPro" id="IPR050216">
    <property type="entry name" value="LRR_domain-containing"/>
</dbReference>
<dbReference type="InterPro" id="IPR032675">
    <property type="entry name" value="LRR_dom_sf"/>
</dbReference>
<dbReference type="InterPro" id="IPR003591">
    <property type="entry name" value="Leu-rich_rpt_typical-subtyp"/>
</dbReference>
<evidence type="ECO:0000256" key="2">
    <source>
        <dbReference type="ARBA" id="ARBA00022737"/>
    </source>
</evidence>
<evidence type="ECO:0000256" key="4">
    <source>
        <dbReference type="ARBA" id="ARBA00022833"/>
    </source>
</evidence>
<proteinExistence type="predicted"/>
<dbReference type="Pfam" id="PF13920">
    <property type="entry name" value="zf-C3HC4_3"/>
    <property type="match status" value="1"/>
</dbReference>
<organism evidence="7 8">
    <name type="scientific">Operophtera brumata</name>
    <name type="common">Winter moth</name>
    <name type="synonym">Phalaena brumata</name>
    <dbReference type="NCBI Taxonomy" id="104452"/>
    <lineage>
        <taxon>Eukaryota</taxon>
        <taxon>Metazoa</taxon>
        <taxon>Ecdysozoa</taxon>
        <taxon>Arthropoda</taxon>
        <taxon>Hexapoda</taxon>
        <taxon>Insecta</taxon>
        <taxon>Pterygota</taxon>
        <taxon>Neoptera</taxon>
        <taxon>Endopterygota</taxon>
        <taxon>Lepidoptera</taxon>
        <taxon>Glossata</taxon>
        <taxon>Ditrysia</taxon>
        <taxon>Geometroidea</taxon>
        <taxon>Geometridae</taxon>
        <taxon>Larentiinae</taxon>
        <taxon>Operophtera</taxon>
    </lineage>
</organism>
<keyword evidence="3 5" id="KW-0863">Zinc-finger</keyword>
<comment type="caution">
    <text evidence="7">The sequence shown here is derived from an EMBL/GenBank/DDBJ whole genome shotgun (WGS) entry which is preliminary data.</text>
</comment>
<dbReference type="InterPro" id="IPR001611">
    <property type="entry name" value="Leu-rich_rpt"/>
</dbReference>
<dbReference type="PROSITE" id="PS50089">
    <property type="entry name" value="ZF_RING_2"/>
    <property type="match status" value="1"/>
</dbReference>
<evidence type="ECO:0000256" key="5">
    <source>
        <dbReference type="PROSITE-ProRule" id="PRU00175"/>
    </source>
</evidence>
<keyword evidence="4" id="KW-0862">Zinc</keyword>
<evidence type="ECO:0000259" key="6">
    <source>
        <dbReference type="PROSITE" id="PS50089"/>
    </source>
</evidence>
<dbReference type="InterPro" id="IPR001841">
    <property type="entry name" value="Znf_RING"/>
</dbReference>
<dbReference type="PANTHER" id="PTHR48051">
    <property type="match status" value="1"/>
</dbReference>
<dbReference type="Pfam" id="PF13855">
    <property type="entry name" value="LRR_8"/>
    <property type="match status" value="1"/>
</dbReference>
<evidence type="ECO:0000313" key="8">
    <source>
        <dbReference type="Proteomes" id="UP000037510"/>
    </source>
</evidence>
<sequence length="697" mass="79624">MSLFGRHSADETDSRAKLERKLYIAKESPEADFDLSDCQLKQVPSGTYSLCKVYRKELLYLQDNKLQSLEGGGQLSDLYLIKVLNLSSNKISLLPHDIRYLINLTELHIQNNLIKIIPDSIQCMESLQVLDLSSNKLRNLTPSLGKLKNLRKLDISDNTDLDELCSELCLAANIVQIELDGNQFKFPSSEICSQGTEAIMRYLCKSMDVEYSAPVTVVSSPVSGHTPSSIQNPFIRSSTMTWEEQEAALMEQENKLHQVAKEQREKFLSNIIQNQLVLDNEIFKVQEAKEVERQKLILAIQDDEKDIECLVKNFIQSDYLGPEVVQQQLAYEQAEHNRLLEIVRQNYDNLRKADVMRSIEALMVEDYTMQDSTTRYRDHLNNMKQSLLTQDLEGAEKLEELLKAKDQSRTLLVEKLLDDQDIQKALVASLLERVDTRSWSLNQEISLISSHLAKLSVIEQEKKKLHIGYNYNELLQQRVHLVNLLDDLFSQQNKRRMQLVDTLKEMETESSRSSDFWLKSYQRLIDTAPRTLLDVGKSLDPVLANYLLQEGVIHCLPFLVKFIFSDDSLMEISHEKLKANGVTLTSDREGIIRAIKWYVGAKSQNHNYEVATCMEPNAPSKEILDVEEQNCTGVVSNNETEVTIMESECVICMDARCEVVFVPCGHMCCCQPCSVKDMDSCPMCRSNIDRTIKVIVA</sequence>
<name>A0A0L7LKX1_OPEBR</name>
<dbReference type="STRING" id="104452.A0A0L7LKX1"/>
<evidence type="ECO:0000256" key="1">
    <source>
        <dbReference type="ARBA" id="ARBA00022614"/>
    </source>
</evidence>
<evidence type="ECO:0000313" key="7">
    <source>
        <dbReference type="EMBL" id="KOB75856.1"/>
    </source>
</evidence>
<dbReference type="GO" id="GO:0005737">
    <property type="term" value="C:cytoplasm"/>
    <property type="evidence" value="ECO:0007669"/>
    <property type="project" value="TreeGrafter"/>
</dbReference>
<dbReference type="GO" id="GO:0008270">
    <property type="term" value="F:zinc ion binding"/>
    <property type="evidence" value="ECO:0007669"/>
    <property type="project" value="UniProtKB-KW"/>
</dbReference>
<dbReference type="Gene3D" id="3.80.10.10">
    <property type="entry name" value="Ribonuclease Inhibitor"/>
    <property type="match status" value="1"/>
</dbReference>
<dbReference type="Gene3D" id="3.30.40.10">
    <property type="entry name" value="Zinc/RING finger domain, C3HC4 (zinc finger)"/>
    <property type="match status" value="1"/>
</dbReference>
<keyword evidence="8" id="KW-1185">Reference proteome</keyword>
<dbReference type="AlphaFoldDB" id="A0A0L7LKX1"/>
<dbReference type="SMART" id="SM00369">
    <property type="entry name" value="LRR_TYP"/>
    <property type="match status" value="3"/>
</dbReference>
<reference evidence="7 8" key="1">
    <citation type="journal article" date="2015" name="Genome Biol. Evol.">
        <title>The genome of winter moth (Operophtera brumata) provides a genomic perspective on sexual dimorphism and phenology.</title>
        <authorList>
            <person name="Derks M.F."/>
            <person name="Smit S."/>
            <person name="Salis L."/>
            <person name="Schijlen E."/>
            <person name="Bossers A."/>
            <person name="Mateman C."/>
            <person name="Pijl A.S."/>
            <person name="de Ridder D."/>
            <person name="Groenen M.A."/>
            <person name="Visser M.E."/>
            <person name="Megens H.J."/>
        </authorList>
    </citation>
    <scope>NUCLEOTIDE SEQUENCE [LARGE SCALE GENOMIC DNA]</scope>
    <source>
        <strain evidence="7">WM2013NL</strain>
        <tissue evidence="7">Head and thorax</tissue>
    </source>
</reference>
<dbReference type="Proteomes" id="UP000037510">
    <property type="component" value="Unassembled WGS sequence"/>
</dbReference>
<keyword evidence="1" id="KW-0433">Leucine-rich repeat</keyword>
<dbReference type="EMBL" id="JTDY01000792">
    <property type="protein sequence ID" value="KOB75856.1"/>
    <property type="molecule type" value="Genomic_DNA"/>
</dbReference>
<protein>
    <submittedName>
        <fullName evidence="7">Putative leucine rich repeat and sterile alpha motif containing 1</fullName>
    </submittedName>
</protein>
<dbReference type="CDD" id="cd16515">
    <property type="entry name" value="RING-HC_LRSAM1"/>
    <property type="match status" value="1"/>
</dbReference>
<accession>A0A0L7LKX1</accession>
<feature type="domain" description="RING-type" evidence="6">
    <location>
        <begin position="649"/>
        <end position="685"/>
    </location>
</feature>
<dbReference type="PANTHER" id="PTHR48051:SF47">
    <property type="entry name" value="LEUCINE RICH REPEAT AND STERILE ALPHA MOTIF CONTAINING 1"/>
    <property type="match status" value="1"/>
</dbReference>
<dbReference type="SUPFAM" id="SSF57850">
    <property type="entry name" value="RING/U-box"/>
    <property type="match status" value="1"/>
</dbReference>
<dbReference type="PROSITE" id="PS51450">
    <property type="entry name" value="LRR"/>
    <property type="match status" value="2"/>
</dbReference>
<keyword evidence="2" id="KW-0677">Repeat</keyword>
<keyword evidence="3 5" id="KW-0479">Metal-binding</keyword>
<dbReference type="SUPFAM" id="SSF52058">
    <property type="entry name" value="L domain-like"/>
    <property type="match status" value="1"/>
</dbReference>